<keyword evidence="2" id="KW-0285">Flavoprotein</keyword>
<dbReference type="InterPro" id="IPR050641">
    <property type="entry name" value="RIFMO-like"/>
</dbReference>
<gene>
    <name evidence="6" type="ORF">L207DRAFT_559791</name>
</gene>
<name>A0A2J6SB98_HYAVF</name>
<dbReference type="Proteomes" id="UP000235786">
    <property type="component" value="Unassembled WGS sequence"/>
</dbReference>
<evidence type="ECO:0000256" key="4">
    <source>
        <dbReference type="ARBA" id="ARBA00023002"/>
    </source>
</evidence>
<dbReference type="AlphaFoldDB" id="A0A2J6SB98"/>
<dbReference type="Gene3D" id="3.50.50.60">
    <property type="entry name" value="FAD/NAD(P)-binding domain"/>
    <property type="match status" value="1"/>
</dbReference>
<dbReference type="GO" id="GO:0016709">
    <property type="term" value="F:oxidoreductase activity, acting on paired donors, with incorporation or reduction of molecular oxygen, NAD(P)H as one donor, and incorporation of one atom of oxygen"/>
    <property type="evidence" value="ECO:0007669"/>
    <property type="project" value="UniProtKB-ARBA"/>
</dbReference>
<keyword evidence="4" id="KW-0560">Oxidoreductase</keyword>
<dbReference type="Gene3D" id="3.30.70.2450">
    <property type="match status" value="1"/>
</dbReference>
<protein>
    <submittedName>
        <fullName evidence="6">FAD/NAD(P)-binding domain-containing protein</fullName>
    </submittedName>
</protein>
<dbReference type="PANTHER" id="PTHR43004:SF19">
    <property type="entry name" value="BINDING MONOOXYGENASE, PUTATIVE (JCVI)-RELATED"/>
    <property type="match status" value="1"/>
</dbReference>
<dbReference type="InterPro" id="IPR002938">
    <property type="entry name" value="FAD-bd"/>
</dbReference>
<evidence type="ECO:0000256" key="1">
    <source>
        <dbReference type="ARBA" id="ARBA00001974"/>
    </source>
</evidence>
<dbReference type="OrthoDB" id="2096480at2759"/>
<organism evidence="6 7">
    <name type="scientific">Hyaloscypha variabilis (strain UAMH 11265 / GT02V1 / F)</name>
    <name type="common">Meliniomyces variabilis</name>
    <dbReference type="NCBI Taxonomy" id="1149755"/>
    <lineage>
        <taxon>Eukaryota</taxon>
        <taxon>Fungi</taxon>
        <taxon>Dikarya</taxon>
        <taxon>Ascomycota</taxon>
        <taxon>Pezizomycotina</taxon>
        <taxon>Leotiomycetes</taxon>
        <taxon>Helotiales</taxon>
        <taxon>Hyaloscyphaceae</taxon>
        <taxon>Hyaloscypha</taxon>
        <taxon>Hyaloscypha variabilis</taxon>
    </lineage>
</organism>
<reference evidence="6 7" key="1">
    <citation type="submission" date="2016-04" db="EMBL/GenBank/DDBJ databases">
        <title>A degradative enzymes factory behind the ericoid mycorrhizal symbiosis.</title>
        <authorList>
            <consortium name="DOE Joint Genome Institute"/>
            <person name="Martino E."/>
            <person name="Morin E."/>
            <person name="Grelet G."/>
            <person name="Kuo A."/>
            <person name="Kohler A."/>
            <person name="Daghino S."/>
            <person name="Barry K."/>
            <person name="Choi C."/>
            <person name="Cichocki N."/>
            <person name="Clum A."/>
            <person name="Copeland A."/>
            <person name="Hainaut M."/>
            <person name="Haridas S."/>
            <person name="Labutti K."/>
            <person name="Lindquist E."/>
            <person name="Lipzen A."/>
            <person name="Khouja H.-R."/>
            <person name="Murat C."/>
            <person name="Ohm R."/>
            <person name="Olson A."/>
            <person name="Spatafora J."/>
            <person name="Veneault-Fourrey C."/>
            <person name="Henrissat B."/>
            <person name="Grigoriev I."/>
            <person name="Martin F."/>
            <person name="Perotto S."/>
        </authorList>
    </citation>
    <scope>NUCLEOTIDE SEQUENCE [LARGE SCALE GENOMIC DNA]</scope>
    <source>
        <strain evidence="6 7">F</strain>
    </source>
</reference>
<dbReference type="Pfam" id="PF01494">
    <property type="entry name" value="FAD_binding_3"/>
    <property type="match status" value="1"/>
</dbReference>
<dbReference type="SUPFAM" id="SSF51905">
    <property type="entry name" value="FAD/NAD(P)-binding domain"/>
    <property type="match status" value="1"/>
</dbReference>
<comment type="cofactor">
    <cofactor evidence="1">
        <name>FAD</name>
        <dbReference type="ChEBI" id="CHEBI:57692"/>
    </cofactor>
</comment>
<dbReference type="STRING" id="1149755.A0A2J6SB98"/>
<evidence type="ECO:0000259" key="5">
    <source>
        <dbReference type="Pfam" id="PF01494"/>
    </source>
</evidence>
<dbReference type="PRINTS" id="PR00420">
    <property type="entry name" value="RNGMNOXGNASE"/>
</dbReference>
<keyword evidence="3" id="KW-0274">FAD</keyword>
<dbReference type="InterPro" id="IPR036188">
    <property type="entry name" value="FAD/NAD-bd_sf"/>
</dbReference>
<sequence>MANEHCQSTVIVVGAGPVGLFLALLLGQAKISVQVIEKLEDISPAPRAIGYTEPVQLAFDDAGIYERVKSEGFLMSGMCWRKRPVEDRNGGKRLGDELVSLALPPITDGETPPGSQILTLPQSKLCKILLDEALATGYVSVDWGNSVVGLSQDDDSITVTADTKHNESKSYIGKYVVGCDGGKSSVRKLLGVRLVGHTWPDRVVATDVRVTNRDVPRFPVEFIVDPEHWALVSPLEPPVPGKSTMWRYTIGTSVDQHLSDEEILEPSRLAREFEILMAGPRPLEYTRLATTMRRGRCILAGDAAHLNTPAGGLGLSNGLLDSDAIAQTLIYIINDKQPESLLDVYSDERRRIFQFIVDPISTANKLRVERVDPDTVVQDDWFYRTLKERNPKKMRALGQAYDGWRTDMSKFLPLGP</sequence>
<dbReference type="PANTHER" id="PTHR43004">
    <property type="entry name" value="TRK SYSTEM POTASSIUM UPTAKE PROTEIN"/>
    <property type="match status" value="1"/>
</dbReference>
<dbReference type="EMBL" id="KZ613937">
    <property type="protein sequence ID" value="PMD48025.1"/>
    <property type="molecule type" value="Genomic_DNA"/>
</dbReference>
<feature type="domain" description="FAD-binding" evidence="5">
    <location>
        <begin position="8"/>
        <end position="358"/>
    </location>
</feature>
<evidence type="ECO:0000256" key="3">
    <source>
        <dbReference type="ARBA" id="ARBA00022827"/>
    </source>
</evidence>
<proteinExistence type="predicted"/>
<evidence type="ECO:0000313" key="7">
    <source>
        <dbReference type="Proteomes" id="UP000235786"/>
    </source>
</evidence>
<dbReference type="GO" id="GO:0071949">
    <property type="term" value="F:FAD binding"/>
    <property type="evidence" value="ECO:0007669"/>
    <property type="project" value="InterPro"/>
</dbReference>
<evidence type="ECO:0000256" key="2">
    <source>
        <dbReference type="ARBA" id="ARBA00022630"/>
    </source>
</evidence>
<keyword evidence="7" id="KW-1185">Reference proteome</keyword>
<evidence type="ECO:0000313" key="6">
    <source>
        <dbReference type="EMBL" id="PMD48025.1"/>
    </source>
</evidence>
<accession>A0A2J6SB98</accession>